<dbReference type="CDD" id="cd07990">
    <property type="entry name" value="LPLAT_LCLAT1-like"/>
    <property type="match status" value="1"/>
</dbReference>
<dbReference type="OrthoDB" id="189226at2759"/>
<gene>
    <name evidence="5" type="ORF">CDD80_3537</name>
</gene>
<comment type="caution">
    <text evidence="5">The sequence shown here is derived from an EMBL/GenBank/DDBJ whole genome shotgun (WGS) entry which is preliminary data.</text>
</comment>
<dbReference type="Proteomes" id="UP000226431">
    <property type="component" value="Unassembled WGS sequence"/>
</dbReference>
<keyword evidence="3" id="KW-0012">Acyltransferase</keyword>
<dbReference type="STRING" id="2004952.A0A2C5Z392"/>
<comment type="similarity">
    <text evidence="1">Belongs to the 1-acyl-sn-glycerol-3-phosphate acyltransferase family.</text>
</comment>
<evidence type="ECO:0000313" key="5">
    <source>
        <dbReference type="EMBL" id="PHH73824.1"/>
    </source>
</evidence>
<dbReference type="GO" id="GO:0012505">
    <property type="term" value="C:endomembrane system"/>
    <property type="evidence" value="ECO:0007669"/>
    <property type="project" value="TreeGrafter"/>
</dbReference>
<dbReference type="AlphaFoldDB" id="A0A2C5Z392"/>
<keyword evidence="2" id="KW-0808">Transferase</keyword>
<accession>A0A2C5Z392</accession>
<reference evidence="5 6" key="1">
    <citation type="submission" date="2017-06" db="EMBL/GenBank/DDBJ databases">
        <title>Ant-infecting Ophiocordyceps genomes reveal a high diversity of potential behavioral manipulation genes and a possible major role for enterotoxins.</title>
        <authorList>
            <person name="De Bekker C."/>
            <person name="Evans H.C."/>
            <person name="Brachmann A."/>
            <person name="Hughes D.P."/>
        </authorList>
    </citation>
    <scope>NUCLEOTIDE SEQUENCE [LARGE SCALE GENOMIC DNA]</scope>
    <source>
        <strain evidence="5 6">Map16</strain>
    </source>
</reference>
<feature type="domain" description="Phospholipid/glycerol acyltransferase" evidence="4">
    <location>
        <begin position="104"/>
        <end position="226"/>
    </location>
</feature>
<evidence type="ECO:0000256" key="2">
    <source>
        <dbReference type="ARBA" id="ARBA00022679"/>
    </source>
</evidence>
<dbReference type="PANTHER" id="PTHR10983">
    <property type="entry name" value="1-ACYLGLYCEROL-3-PHOSPHATE ACYLTRANSFERASE-RELATED"/>
    <property type="match status" value="1"/>
</dbReference>
<dbReference type="SUPFAM" id="SSF69593">
    <property type="entry name" value="Glycerol-3-phosphate (1)-acyltransferase"/>
    <property type="match status" value="1"/>
</dbReference>
<proteinExistence type="inferred from homology"/>
<dbReference type="EMBL" id="NJES01000315">
    <property type="protein sequence ID" value="PHH73824.1"/>
    <property type="molecule type" value="Genomic_DNA"/>
</dbReference>
<evidence type="ECO:0000259" key="4">
    <source>
        <dbReference type="SMART" id="SM00563"/>
    </source>
</evidence>
<keyword evidence="6" id="KW-1185">Reference proteome</keyword>
<name>A0A2C5Z392_9HYPO</name>
<dbReference type="InterPro" id="IPR032098">
    <property type="entry name" value="Acyltransf_C"/>
</dbReference>
<dbReference type="SMART" id="SM00563">
    <property type="entry name" value="PlsC"/>
    <property type="match status" value="1"/>
</dbReference>
<protein>
    <recommendedName>
        <fullName evidence="4">Phospholipid/glycerol acyltransferase domain-containing protein</fullName>
    </recommendedName>
</protein>
<dbReference type="InterPro" id="IPR002123">
    <property type="entry name" value="Plipid/glycerol_acylTrfase"/>
</dbReference>
<sequence>MEIEPHPPNAERHRPEAVSRDSMKSVVTHLRGVAITSPWLLHLLVADVVLSLLLPLRPLAPRLVYNVSSRIAESVWGWIQAIFERVNGAHIVCSGDVLPPGESAIVIVNHVAWSDFYMIQALARRAAMLGRCRYFVKRQLRMVPFLGWGLWAIGMPMVSRNWIKDEEELNHVFSGIVNCGFPTWLISFSEATRFSKIKYDESRAWCKKVDKPQPMHLLYPRTKGFIATVRHLRKAPQVKAVYDLSIAYQHDRTFQSAPTMWETLSVPGLSRRHGFKFHVHARRFPMETLPDTDDELARWLEDRWMEKGEWLEATRKRWMAQAAQA</sequence>
<dbReference type="GO" id="GO:0003841">
    <property type="term" value="F:1-acylglycerol-3-phosphate O-acyltransferase activity"/>
    <property type="evidence" value="ECO:0007669"/>
    <property type="project" value="TreeGrafter"/>
</dbReference>
<dbReference type="Pfam" id="PF01553">
    <property type="entry name" value="Acyltransferase"/>
    <property type="match status" value="1"/>
</dbReference>
<evidence type="ECO:0000256" key="1">
    <source>
        <dbReference type="ARBA" id="ARBA00008655"/>
    </source>
</evidence>
<evidence type="ECO:0000256" key="3">
    <source>
        <dbReference type="ARBA" id="ARBA00023315"/>
    </source>
</evidence>
<dbReference type="Pfam" id="PF16076">
    <property type="entry name" value="Acyltransf_C"/>
    <property type="match status" value="1"/>
</dbReference>
<dbReference type="PANTHER" id="PTHR10983:SF24">
    <property type="entry name" value="1-ACYLGLYCEROL-3-PHOSPHATE O-ACYLTRANSFERASE 3, ISOFORM E-RELATED"/>
    <property type="match status" value="1"/>
</dbReference>
<evidence type="ECO:0000313" key="6">
    <source>
        <dbReference type="Proteomes" id="UP000226431"/>
    </source>
</evidence>
<organism evidence="5 6">
    <name type="scientific">Ophiocordyceps camponoti-rufipedis</name>
    <dbReference type="NCBI Taxonomy" id="2004952"/>
    <lineage>
        <taxon>Eukaryota</taxon>
        <taxon>Fungi</taxon>
        <taxon>Dikarya</taxon>
        <taxon>Ascomycota</taxon>
        <taxon>Pezizomycotina</taxon>
        <taxon>Sordariomycetes</taxon>
        <taxon>Hypocreomycetidae</taxon>
        <taxon>Hypocreales</taxon>
        <taxon>Ophiocordycipitaceae</taxon>
        <taxon>Ophiocordyceps</taxon>
    </lineage>
</organism>